<accession>A0A1W6ZUL8</accession>
<dbReference type="Proteomes" id="UP000194137">
    <property type="component" value="Chromosome"/>
</dbReference>
<feature type="coiled-coil region" evidence="1">
    <location>
        <begin position="1060"/>
        <end position="1087"/>
    </location>
</feature>
<evidence type="ECO:0000313" key="3">
    <source>
        <dbReference type="EMBL" id="ARQ01013.1"/>
    </source>
</evidence>
<feature type="coiled-coil region" evidence="1">
    <location>
        <begin position="325"/>
        <end position="489"/>
    </location>
</feature>
<organism evidence="3 4">
    <name type="scientific">Pseudorhodoplanes sinuspersici</name>
    <dbReference type="NCBI Taxonomy" id="1235591"/>
    <lineage>
        <taxon>Bacteria</taxon>
        <taxon>Pseudomonadati</taxon>
        <taxon>Pseudomonadota</taxon>
        <taxon>Alphaproteobacteria</taxon>
        <taxon>Hyphomicrobiales</taxon>
        <taxon>Pseudorhodoplanes</taxon>
    </lineage>
</organism>
<dbReference type="OrthoDB" id="8262777at2"/>
<feature type="region of interest" description="Disordered" evidence="2">
    <location>
        <begin position="904"/>
        <end position="924"/>
    </location>
</feature>
<evidence type="ECO:0000256" key="1">
    <source>
        <dbReference type="SAM" id="Coils"/>
    </source>
</evidence>
<evidence type="ECO:0000313" key="4">
    <source>
        <dbReference type="Proteomes" id="UP000194137"/>
    </source>
</evidence>
<proteinExistence type="predicted"/>
<dbReference type="EMBL" id="CP021112">
    <property type="protein sequence ID" value="ARQ01013.1"/>
    <property type="molecule type" value="Genomic_DNA"/>
</dbReference>
<keyword evidence="1" id="KW-0175">Coiled coil</keyword>
<name>A0A1W6ZUL8_9HYPH</name>
<gene>
    <name evidence="3" type="ORF">CAK95_19355</name>
</gene>
<keyword evidence="4" id="KW-1185">Reference proteome</keyword>
<dbReference type="RefSeq" id="WP_086089407.1">
    <property type="nucleotide sequence ID" value="NZ_CP021112.1"/>
</dbReference>
<sequence>MLKISRAYLDACGYVDGVFEELLIKPTDATGSALHHVIHAPNGVGKTTILALLFSIFEPDRRKFLRTEINRQHRIEHYFMPGRLGVVALELIKPGVNNKPVRHVIGQVFWLTPASKGDDGEPGHRRFFAFQADADASLDTLPFRGLSGDTPLRSLDDFTRWARDMRSKPTFFSTDSLTAWRKHLTSELGVELKVIEVQRRFCGTEGGIGAAFLDFKSEQQFLEKIFAFMIPPDAADSVVQALETGLTKIRGLPQRKDQLKVLTQLADGFTPFISAAGALEAAEAERADDFKRLGRLFSRFKIDQTKLEVEWEIVGGELAIKGQGVEDARARERKLQGEVLFLEKAAADRRFSDAKAAVERAKDSSAAASRRLQAARATDIGRKLSSAQGQREAFEAELDRIDRDLAPDRALLARAGANLHALLDQLAAEAERDAHIYEQRAQEANQLAEAHAEEDRAASIRAQELKAEVERLAARVAEHDRERKELERQGALRAAESPAAALARIDSELKVQGDAVADTELQDEQREKEARDLEGLRTAALADSRRCAEEAARLAKLGEAGRTLEQAILASEVLAAILAGESKDPYRPDLPERARAARTLSEEVHRKLATEREAIAGELSFLDAEGVSSVPADVAVVAQALKEAGIVDAQPAEHYLAQFKPDADEALALLRDDPARFGGVFVARLDRKRLSTLASDGRLKLKGPVVVSEATLQTTATSATDTGIVFGPFSAARVNKQAAAEEKSRLADALSAKEAELASCVAQIEAIGTLVDQLRELHKNYRDDRPDDILRRCEQFKSDKERADQQVKDAIARQKAIAQERAQFRDRLHELTDGISRLKMATQAVDQFLRRYVDISEMSARIPVATAEQQQQQDAALKSRGAAVKARAAATDSGGRAVALRADANARRSDKAHYPETDGAAADRTGTFDDLRSQYKTAEHALASKRDAQQATVSLQLSAVKESIFKFEQEYAQASDGLGPADFGPFSAVADLARAIKEADQNDLECRAAVVQADATLTSAQSALGPVSGKIERAEKKSGLKPIPVPEFAQAPAELCANEAALREQQGEALEIEIRNMEREHSGLRTRHADIKGKLTGVQALAKRAEGHLPEASRDELPDLSLNHDELEPALDQVISRIGETRATISRLDDEAEACFEQIRQLIESESFRRLEPQVADHLRRYSHRSAGAERETLQARITERIGIVRSEIENQMRDQNACLEQLRLHVIHADDLLLRAARCSKIPDHIAFYGGERILKIKRRLRDVPVEMVRNQLSIWLDEQVQTGRVPSDGAVLAAELLNRVHAGRALEIEILKPKRDAIQPYMRVDRMGLSGGEGVTVAMMLYTVIQKLAMDERTDGKNAASGGFLMLDNTYGMSNMMEHIVLQKTMADLLDIQLFVTTCSEDKHVLNMFPAITRLVQGERVLLDGQPKYIRVRSGDYLLKGDERAA</sequence>
<feature type="compositionally biased region" description="Basic and acidic residues" evidence="2">
    <location>
        <begin position="904"/>
        <end position="916"/>
    </location>
</feature>
<reference evidence="3 4" key="1">
    <citation type="submission" date="2017-05" db="EMBL/GenBank/DDBJ databases">
        <title>Full genome sequence of Pseudorhodoplanes sinuspersici.</title>
        <authorList>
            <person name="Dastgheib S.M.M."/>
            <person name="Shavandi M."/>
            <person name="Tirandaz H."/>
        </authorList>
    </citation>
    <scope>NUCLEOTIDE SEQUENCE [LARGE SCALE GENOMIC DNA]</scope>
    <source>
        <strain evidence="3 4">RIPI110</strain>
    </source>
</reference>
<protein>
    <submittedName>
        <fullName evidence="3">Uncharacterized protein</fullName>
    </submittedName>
</protein>
<dbReference type="STRING" id="1235591.CAK95_19355"/>
<dbReference type="KEGG" id="psin:CAK95_19355"/>
<evidence type="ECO:0000256" key="2">
    <source>
        <dbReference type="SAM" id="MobiDB-lite"/>
    </source>
</evidence>